<accession>F0ZR87</accession>
<name>F0ZR87_DICPU</name>
<reference evidence="3" key="1">
    <citation type="journal article" date="2011" name="Genome Biol.">
        <title>Comparative genomics of the social amoebae Dictyostelium discoideum and Dictyostelium purpureum.</title>
        <authorList>
            <consortium name="US DOE Joint Genome Institute (JGI-PGF)"/>
            <person name="Sucgang R."/>
            <person name="Kuo A."/>
            <person name="Tian X."/>
            <person name="Salerno W."/>
            <person name="Parikh A."/>
            <person name="Feasley C.L."/>
            <person name="Dalin E."/>
            <person name="Tu H."/>
            <person name="Huang E."/>
            <person name="Barry K."/>
            <person name="Lindquist E."/>
            <person name="Shapiro H."/>
            <person name="Bruce D."/>
            <person name="Schmutz J."/>
            <person name="Salamov A."/>
            <person name="Fey P."/>
            <person name="Gaudet P."/>
            <person name="Anjard C."/>
            <person name="Babu M.M."/>
            <person name="Basu S."/>
            <person name="Bushmanova Y."/>
            <person name="van der Wel H."/>
            <person name="Katoh-Kurasawa M."/>
            <person name="Dinh C."/>
            <person name="Coutinho P.M."/>
            <person name="Saito T."/>
            <person name="Elias M."/>
            <person name="Schaap P."/>
            <person name="Kay R.R."/>
            <person name="Henrissat B."/>
            <person name="Eichinger L."/>
            <person name="Rivero F."/>
            <person name="Putnam N.H."/>
            <person name="West C.M."/>
            <person name="Loomis W.F."/>
            <person name="Chisholm R.L."/>
            <person name="Shaulsky G."/>
            <person name="Strassmann J.E."/>
            <person name="Queller D.C."/>
            <person name="Kuspa A."/>
            <person name="Grigoriev I.V."/>
        </authorList>
    </citation>
    <scope>NUCLEOTIDE SEQUENCE [LARGE SCALE GENOMIC DNA]</scope>
    <source>
        <strain evidence="3">QSDP1</strain>
    </source>
</reference>
<dbReference type="Proteomes" id="UP000001064">
    <property type="component" value="Unassembled WGS sequence"/>
</dbReference>
<protein>
    <recommendedName>
        <fullName evidence="1">IPT/TIG domain-containing protein</fullName>
    </recommendedName>
</protein>
<dbReference type="InterPro" id="IPR002909">
    <property type="entry name" value="IPT_dom"/>
</dbReference>
<dbReference type="EMBL" id="GL871137">
    <property type="protein sequence ID" value="EGC33554.1"/>
    <property type="molecule type" value="Genomic_DNA"/>
</dbReference>
<dbReference type="SUPFAM" id="SSF81296">
    <property type="entry name" value="E set domains"/>
    <property type="match status" value="1"/>
</dbReference>
<evidence type="ECO:0000259" key="1">
    <source>
        <dbReference type="SMART" id="SM00429"/>
    </source>
</evidence>
<dbReference type="InterPro" id="IPR013783">
    <property type="entry name" value="Ig-like_fold"/>
</dbReference>
<dbReference type="InParanoid" id="F0ZR87"/>
<dbReference type="Pfam" id="PF01833">
    <property type="entry name" value="TIG"/>
    <property type="match status" value="1"/>
</dbReference>
<gene>
    <name evidence="2" type="ORF">DICPUDRAFT_154398</name>
</gene>
<dbReference type="STRING" id="5786.F0ZR87"/>
<dbReference type="VEuPathDB" id="AmoebaDB:DICPUDRAFT_154398"/>
<sequence length="587" mass="65608">MNEGYRKDIIRYLSVLNNLGGCHIDTINGFLQKPSYIGASPPVSLFPSSDGKSIGDALYQLSIVLERMTDNEFDDTTFYHSKQLKSPLGPEEVRRLNEISLSAKVTQDYMNTIGRVFQSYQLFELLSSLEEQHITLISKALTSIFPMDQSITNDISTSKQKNYQGIIEKIKQLFSRTKIELFLHLREEIEESQKNPHKSSISQATILDTLDIKSSEYYLASALRQLLSTDENSLTTLVNELRKIQPLQITQLSLLPFKDFYQILDLQANFIQMANTYQFFKEDSNSQFNISTASEIKMPSTPEIKIVDQPPDKAIYKRNVKPAPSVSFQGDSKDLDGNYYVSVALLRCNDFSEEPTFLNGASKPTKITNGKIVTFKKLKVMVTSHQQGETLFCFRFDLRRYSSDPETNPNDFEIVSSVHSSPISILSHSTQLKSTAIADLPKVTEVFPLSGPSTGGTRICLLGSNFADTPAIRLKFGNVEIQPEFFSGGTLVCNAPEHPPGTVQIKVSNCQNQWSVTSATFTFEDTNTINPSSNISSDALSNILPESVFGLDFSKTFDTNFIIKGLETASSTLPSSNGAHRNYSKQY</sequence>
<organism evidence="2 3">
    <name type="scientific">Dictyostelium purpureum</name>
    <name type="common">Slime mold</name>
    <dbReference type="NCBI Taxonomy" id="5786"/>
    <lineage>
        <taxon>Eukaryota</taxon>
        <taxon>Amoebozoa</taxon>
        <taxon>Evosea</taxon>
        <taxon>Eumycetozoa</taxon>
        <taxon>Dictyostelia</taxon>
        <taxon>Dictyosteliales</taxon>
        <taxon>Dictyosteliaceae</taxon>
        <taxon>Dictyostelium</taxon>
    </lineage>
</organism>
<dbReference type="Gene3D" id="2.60.40.10">
    <property type="entry name" value="Immunoglobulins"/>
    <property type="match status" value="1"/>
</dbReference>
<dbReference type="AlphaFoldDB" id="F0ZR87"/>
<evidence type="ECO:0000313" key="2">
    <source>
        <dbReference type="EMBL" id="EGC33554.1"/>
    </source>
</evidence>
<dbReference type="eggNOG" id="KOG4177">
    <property type="taxonomic scope" value="Eukaryota"/>
</dbReference>
<dbReference type="GeneID" id="10504281"/>
<evidence type="ECO:0000313" key="3">
    <source>
        <dbReference type="Proteomes" id="UP000001064"/>
    </source>
</evidence>
<dbReference type="FunCoup" id="F0ZR87">
    <property type="interactions" value="743"/>
</dbReference>
<dbReference type="KEGG" id="dpp:DICPUDRAFT_154398"/>
<dbReference type="CDD" id="cd00102">
    <property type="entry name" value="IPT"/>
    <property type="match status" value="1"/>
</dbReference>
<keyword evidence="3" id="KW-1185">Reference proteome</keyword>
<dbReference type="InterPro" id="IPR014756">
    <property type="entry name" value="Ig_E-set"/>
</dbReference>
<dbReference type="SMART" id="SM00429">
    <property type="entry name" value="IPT"/>
    <property type="match status" value="1"/>
</dbReference>
<proteinExistence type="predicted"/>
<feature type="domain" description="IPT/TIG" evidence="1">
    <location>
        <begin position="440"/>
        <end position="524"/>
    </location>
</feature>
<dbReference type="OMA" id="PFKNIYE"/>
<dbReference type="OrthoDB" id="194358at2759"/>
<dbReference type="RefSeq" id="XP_003289936.1">
    <property type="nucleotide sequence ID" value="XM_003289888.1"/>
</dbReference>